<keyword evidence="1" id="KW-1133">Transmembrane helix</keyword>
<feature type="transmembrane region" description="Helical" evidence="1">
    <location>
        <begin position="12"/>
        <end position="30"/>
    </location>
</feature>
<keyword evidence="1" id="KW-0472">Membrane</keyword>
<dbReference type="RefSeq" id="WP_152759603.1">
    <property type="nucleotide sequence ID" value="NZ_WHLY01000002.1"/>
</dbReference>
<proteinExistence type="predicted"/>
<gene>
    <name evidence="2" type="ORF">GBK04_10925</name>
</gene>
<dbReference type="EMBL" id="WHLY01000002">
    <property type="protein sequence ID" value="MPR33867.1"/>
    <property type="molecule type" value="Genomic_DNA"/>
</dbReference>
<dbReference type="Proteomes" id="UP000479293">
    <property type="component" value="Unassembled WGS sequence"/>
</dbReference>
<comment type="caution">
    <text evidence="2">The sequence shown here is derived from an EMBL/GenBank/DDBJ whole genome shotgun (WGS) entry which is preliminary data.</text>
</comment>
<accession>A0A7C9FCN7</accession>
<evidence type="ECO:0000256" key="1">
    <source>
        <dbReference type="SAM" id="Phobius"/>
    </source>
</evidence>
<dbReference type="AlphaFoldDB" id="A0A7C9FCN7"/>
<protein>
    <recommendedName>
        <fullName evidence="4">Small multi-drug export protein</fullName>
    </recommendedName>
</protein>
<keyword evidence="1" id="KW-0812">Transmembrane</keyword>
<sequence>MREGLAIKYLSVALAAAVKFFAGPITGLALGLEWYETAICSAAGMMLAVVATTYIGKGVQVLIKRWRKEKPRRFSKSSRMAVRIWKRFGIIGIALLTPLLFTPIGGTFIAVAFRVHRQSIFLWMLISGVTVGTVLSYLVYSLKFVERWFTR</sequence>
<evidence type="ECO:0000313" key="2">
    <source>
        <dbReference type="EMBL" id="MPR33867.1"/>
    </source>
</evidence>
<reference evidence="2 3" key="1">
    <citation type="submission" date="2019-10" db="EMBL/GenBank/DDBJ databases">
        <title>Draft Genome Sequence of Cytophagaceae sp. SJW1-29.</title>
        <authorList>
            <person name="Choi A."/>
        </authorList>
    </citation>
    <scope>NUCLEOTIDE SEQUENCE [LARGE SCALE GENOMIC DNA]</scope>
    <source>
        <strain evidence="2 3">SJW1-29</strain>
    </source>
</reference>
<feature type="transmembrane region" description="Helical" evidence="1">
    <location>
        <begin position="120"/>
        <end position="142"/>
    </location>
</feature>
<name>A0A7C9FCN7_9BACT</name>
<organism evidence="2 3">
    <name type="scientific">Salmonirosea aquatica</name>
    <dbReference type="NCBI Taxonomy" id="2654236"/>
    <lineage>
        <taxon>Bacteria</taxon>
        <taxon>Pseudomonadati</taxon>
        <taxon>Bacteroidota</taxon>
        <taxon>Cytophagia</taxon>
        <taxon>Cytophagales</taxon>
        <taxon>Spirosomataceae</taxon>
        <taxon>Salmonirosea</taxon>
    </lineage>
</organism>
<keyword evidence="3" id="KW-1185">Reference proteome</keyword>
<feature type="transmembrane region" description="Helical" evidence="1">
    <location>
        <begin position="84"/>
        <end position="114"/>
    </location>
</feature>
<evidence type="ECO:0000313" key="3">
    <source>
        <dbReference type="Proteomes" id="UP000479293"/>
    </source>
</evidence>
<feature type="transmembrane region" description="Helical" evidence="1">
    <location>
        <begin position="42"/>
        <end position="63"/>
    </location>
</feature>
<evidence type="ECO:0008006" key="4">
    <source>
        <dbReference type="Google" id="ProtNLM"/>
    </source>
</evidence>